<name>U5N598_9BURK</name>
<dbReference type="PANTHER" id="PTHR42786:SF2">
    <property type="entry name" value="TRNA (CYTIDINE_URIDINE-2'-O-)-METHYLTRANSFERASE TRMJ"/>
    <property type="match status" value="1"/>
</dbReference>
<evidence type="ECO:0000256" key="3">
    <source>
        <dbReference type="ARBA" id="ARBA00022679"/>
    </source>
</evidence>
<evidence type="ECO:0000256" key="4">
    <source>
        <dbReference type="ARBA" id="ARBA00022691"/>
    </source>
</evidence>
<dbReference type="KEGG" id="cbx:Cenrod_0306"/>
<evidence type="ECO:0000313" key="6">
    <source>
        <dbReference type="EMBL" id="AGX86430.1"/>
    </source>
</evidence>
<evidence type="ECO:0000259" key="5">
    <source>
        <dbReference type="Pfam" id="PF00588"/>
    </source>
</evidence>
<dbReference type="PATRIC" id="fig|946483.4.peg.306"/>
<keyword evidence="7" id="KW-1185">Reference proteome</keyword>
<dbReference type="InterPro" id="IPR001537">
    <property type="entry name" value="SpoU_MeTrfase"/>
</dbReference>
<dbReference type="InterPro" id="IPR029026">
    <property type="entry name" value="tRNA_m1G_MTases_N"/>
</dbReference>
<evidence type="ECO:0000313" key="7">
    <source>
        <dbReference type="Proteomes" id="UP000017184"/>
    </source>
</evidence>
<proteinExistence type="inferred from homology"/>
<protein>
    <submittedName>
        <fullName evidence="6">RNA methyltransferase</fullName>
    </submittedName>
</protein>
<dbReference type="STRING" id="946483.Cenrod_0306"/>
<accession>U5N598</accession>
<evidence type="ECO:0000256" key="1">
    <source>
        <dbReference type="ARBA" id="ARBA00007228"/>
    </source>
</evidence>
<dbReference type="InterPro" id="IPR004384">
    <property type="entry name" value="RNA_MeTrfase_TrmJ/LasT"/>
</dbReference>
<gene>
    <name evidence="6" type="ORF">Cenrod_0306</name>
</gene>
<feature type="domain" description="tRNA/rRNA methyltransferase SpoU type" evidence="5">
    <location>
        <begin position="4"/>
        <end position="164"/>
    </location>
</feature>
<dbReference type="PIRSF" id="PIRSF004808">
    <property type="entry name" value="LasT"/>
    <property type="match status" value="1"/>
</dbReference>
<sequence length="250" mass="27802">MHTRFILIEPSHAGNVGACARAIRTMGFDDLVLVRPRWPDVLRRAEAIERAGAAWAVLESARIVDRLDDALDGIDHLCATAMTPRDFGPHTLTPRAHFEELLRGCMMDAPPRTAPPAKIALLFGPERFGMRNEDVYRCHACLQIPSDPDCASLNLGAAVQVIAYEWRMALGAFPITTALPPAQMADAAQVEAMLGHWLQALCAVGFFDPRAPKKLLHRLRRLMLRARPTQEEIHILRGIARSILRNTHDT</sequence>
<dbReference type="eggNOG" id="COG0565">
    <property type="taxonomic scope" value="Bacteria"/>
</dbReference>
<organism evidence="6 7">
    <name type="scientific">Candidatus Symbiobacter mobilis CR</name>
    <dbReference type="NCBI Taxonomy" id="946483"/>
    <lineage>
        <taxon>Bacteria</taxon>
        <taxon>Pseudomonadati</taxon>
        <taxon>Pseudomonadota</taxon>
        <taxon>Betaproteobacteria</taxon>
        <taxon>Burkholderiales</taxon>
        <taxon>Comamonadaceae</taxon>
    </lineage>
</organism>
<dbReference type="AlphaFoldDB" id="U5N598"/>
<dbReference type="Proteomes" id="UP000017184">
    <property type="component" value="Chromosome"/>
</dbReference>
<keyword evidence="4" id="KW-0949">S-adenosyl-L-methionine</keyword>
<dbReference type="EMBL" id="CP004885">
    <property type="protein sequence ID" value="AGX86430.1"/>
    <property type="molecule type" value="Genomic_DNA"/>
</dbReference>
<evidence type="ECO:0000256" key="2">
    <source>
        <dbReference type="ARBA" id="ARBA00022603"/>
    </source>
</evidence>
<reference evidence="6 7" key="1">
    <citation type="journal article" date="2013" name="Genome Biol.">
        <title>Genomic analysis reveals key aspects of prokaryotic symbiosis in the phototrophic consortium "Chlorochromatium aggregatum".</title>
        <authorList>
            <person name="Liu Z."/>
            <person name="Muller J."/>
            <person name="Li T."/>
            <person name="Alvey R.M."/>
            <person name="Vogl K."/>
            <person name="Frigaard N.U."/>
            <person name="Rockwell N.C."/>
            <person name="Boyd E.S."/>
            <person name="Tomsho L.P."/>
            <person name="Schuster S.C."/>
            <person name="Henke P."/>
            <person name="Rohde M."/>
            <person name="Overmann J."/>
            <person name="Bryant D.A."/>
        </authorList>
    </citation>
    <scope>NUCLEOTIDE SEQUENCE [LARGE SCALE GENOMIC DNA]</scope>
    <source>
        <strain evidence="6">CR</strain>
    </source>
</reference>
<dbReference type="GO" id="GO:0005829">
    <property type="term" value="C:cytosol"/>
    <property type="evidence" value="ECO:0007669"/>
    <property type="project" value="TreeGrafter"/>
</dbReference>
<keyword evidence="2 6" id="KW-0489">Methyltransferase</keyword>
<dbReference type="PANTHER" id="PTHR42786">
    <property type="entry name" value="TRNA/RRNA METHYLTRANSFERASE"/>
    <property type="match status" value="1"/>
</dbReference>
<keyword evidence="3 6" id="KW-0808">Transferase</keyword>
<dbReference type="SUPFAM" id="SSF75217">
    <property type="entry name" value="alpha/beta knot"/>
    <property type="match status" value="1"/>
</dbReference>
<dbReference type="GO" id="GO:0008173">
    <property type="term" value="F:RNA methyltransferase activity"/>
    <property type="evidence" value="ECO:0007669"/>
    <property type="project" value="InterPro"/>
</dbReference>
<dbReference type="RefSeq" id="WP_022771251.1">
    <property type="nucleotide sequence ID" value="NC_022576.1"/>
</dbReference>
<dbReference type="HOGENOM" id="CLU_056931_0_0_4"/>
<dbReference type="OrthoDB" id="9806346at2"/>
<dbReference type="Gene3D" id="3.40.1280.10">
    <property type="match status" value="1"/>
</dbReference>
<dbReference type="CDD" id="cd18093">
    <property type="entry name" value="SpoU-like_TrmJ"/>
    <property type="match status" value="1"/>
</dbReference>
<dbReference type="Pfam" id="PF00588">
    <property type="entry name" value="SpoU_methylase"/>
    <property type="match status" value="1"/>
</dbReference>
<dbReference type="GO" id="GO:0002128">
    <property type="term" value="P:tRNA nucleoside ribose methylation"/>
    <property type="evidence" value="ECO:0007669"/>
    <property type="project" value="TreeGrafter"/>
</dbReference>
<dbReference type="InterPro" id="IPR029028">
    <property type="entry name" value="Alpha/beta_knot_MTases"/>
</dbReference>
<dbReference type="GO" id="GO:0003723">
    <property type="term" value="F:RNA binding"/>
    <property type="evidence" value="ECO:0007669"/>
    <property type="project" value="InterPro"/>
</dbReference>
<comment type="similarity">
    <text evidence="1">Belongs to the class IV-like SAM-binding methyltransferase superfamily. RNA methyltransferase TrmH family.</text>
</comment>
<dbReference type="Gene3D" id="1.10.8.590">
    <property type="match status" value="1"/>
</dbReference>